<sequence>MGHDVASLPERFRRVLGVPKLQSNLTPAHKLHVVELDGKWAVAKLEQEEVHKKRKAVEEDFPSLPFAKDDGRQGIYANFAPGDLQHKDEEYDGTKNCRKTGPFTWTKEAQEAFEELKNAFVDTPILAHFDPEKSAVSPPPVSPAASHLERSRPSSCRGVRAFLLGGRGPGVGVSEQPSAQHYVVPRQFDSRCQFGPSQLATGRPLRSDGSLGVLPPLGALPPLSPTAAGAEPLPAALPCQRCLKDALHQDRVCSCVRDTSYPLSPKE</sequence>
<evidence type="ECO:0000256" key="1">
    <source>
        <dbReference type="SAM" id="MobiDB-lite"/>
    </source>
</evidence>
<keyword evidence="3" id="KW-1185">Reference proteome</keyword>
<gene>
    <name evidence="2" type="ORF">P174DRAFT_453607</name>
</gene>
<reference evidence="3" key="1">
    <citation type="journal article" date="2018" name="Proc. Natl. Acad. Sci. U.S.A.">
        <title>Linking secondary metabolites to gene clusters through genome sequencing of six diverse Aspergillus species.</title>
        <authorList>
            <person name="Kaerboelling I."/>
            <person name="Vesth T.C."/>
            <person name="Frisvad J.C."/>
            <person name="Nybo J.L."/>
            <person name="Theobald S."/>
            <person name="Kuo A."/>
            <person name="Bowyer P."/>
            <person name="Matsuda Y."/>
            <person name="Mondo S."/>
            <person name="Lyhne E.K."/>
            <person name="Kogle M.E."/>
            <person name="Clum A."/>
            <person name="Lipzen A."/>
            <person name="Salamov A."/>
            <person name="Ngan C.Y."/>
            <person name="Daum C."/>
            <person name="Chiniquy J."/>
            <person name="Barry K."/>
            <person name="LaButti K."/>
            <person name="Haridas S."/>
            <person name="Simmons B.A."/>
            <person name="Magnuson J.K."/>
            <person name="Mortensen U.H."/>
            <person name="Larsen T.O."/>
            <person name="Grigoriev I.V."/>
            <person name="Baker S.E."/>
            <person name="Andersen M.R."/>
        </authorList>
    </citation>
    <scope>NUCLEOTIDE SEQUENCE [LARGE SCALE GENOMIC DNA]</scope>
    <source>
        <strain evidence="3">IBT 16806</strain>
    </source>
</reference>
<dbReference type="InterPro" id="IPR043128">
    <property type="entry name" value="Rev_trsase/Diguanyl_cyclase"/>
</dbReference>
<dbReference type="Gene3D" id="3.30.70.270">
    <property type="match status" value="1"/>
</dbReference>
<accession>A0A2I1BZ75</accession>
<dbReference type="Proteomes" id="UP000234474">
    <property type="component" value="Unassembled WGS sequence"/>
</dbReference>
<dbReference type="GeneID" id="36536496"/>
<name>A0A2I1BZ75_ASPN1</name>
<comment type="caution">
    <text evidence="2">The sequence shown here is derived from an EMBL/GenBank/DDBJ whole genome shotgun (WGS) entry which is preliminary data.</text>
</comment>
<evidence type="ECO:0000313" key="3">
    <source>
        <dbReference type="Proteomes" id="UP000234474"/>
    </source>
</evidence>
<dbReference type="EMBL" id="MSZS01000007">
    <property type="protein sequence ID" value="PKX90668.1"/>
    <property type="molecule type" value="Genomic_DNA"/>
</dbReference>
<feature type="region of interest" description="Disordered" evidence="1">
    <location>
        <begin position="131"/>
        <end position="150"/>
    </location>
</feature>
<dbReference type="OrthoDB" id="3563457at2759"/>
<dbReference type="AlphaFoldDB" id="A0A2I1BZ75"/>
<dbReference type="InterPro" id="IPR043502">
    <property type="entry name" value="DNA/RNA_pol_sf"/>
</dbReference>
<organism evidence="2 3">
    <name type="scientific">Aspergillus novofumigatus (strain IBT 16806)</name>
    <dbReference type="NCBI Taxonomy" id="1392255"/>
    <lineage>
        <taxon>Eukaryota</taxon>
        <taxon>Fungi</taxon>
        <taxon>Dikarya</taxon>
        <taxon>Ascomycota</taxon>
        <taxon>Pezizomycotina</taxon>
        <taxon>Eurotiomycetes</taxon>
        <taxon>Eurotiomycetidae</taxon>
        <taxon>Eurotiales</taxon>
        <taxon>Aspergillaceae</taxon>
        <taxon>Aspergillus</taxon>
        <taxon>Aspergillus subgen. Fumigati</taxon>
    </lineage>
</organism>
<evidence type="ECO:0000313" key="2">
    <source>
        <dbReference type="EMBL" id="PKX90668.1"/>
    </source>
</evidence>
<dbReference type="RefSeq" id="XP_024679263.1">
    <property type="nucleotide sequence ID" value="XM_024829170.1"/>
</dbReference>
<protein>
    <submittedName>
        <fullName evidence="2">Uncharacterized protein</fullName>
    </submittedName>
</protein>
<proteinExistence type="predicted"/>
<dbReference type="VEuPathDB" id="FungiDB:P174DRAFT_453607"/>
<dbReference type="SUPFAM" id="SSF56672">
    <property type="entry name" value="DNA/RNA polymerases"/>
    <property type="match status" value="1"/>
</dbReference>